<comment type="caution">
    <text evidence="1">The sequence shown here is derived from an EMBL/GenBank/DDBJ whole genome shotgun (WGS) entry which is preliminary data.</text>
</comment>
<dbReference type="AlphaFoldDB" id="X6NEZ8"/>
<organism evidence="1 2">
    <name type="scientific">Reticulomyxa filosa</name>
    <dbReference type="NCBI Taxonomy" id="46433"/>
    <lineage>
        <taxon>Eukaryota</taxon>
        <taxon>Sar</taxon>
        <taxon>Rhizaria</taxon>
        <taxon>Retaria</taxon>
        <taxon>Foraminifera</taxon>
        <taxon>Monothalamids</taxon>
        <taxon>Reticulomyxidae</taxon>
        <taxon>Reticulomyxa</taxon>
    </lineage>
</organism>
<keyword evidence="2" id="KW-1185">Reference proteome</keyword>
<evidence type="ECO:0000313" key="2">
    <source>
        <dbReference type="Proteomes" id="UP000023152"/>
    </source>
</evidence>
<protein>
    <recommendedName>
        <fullName evidence="3">Chromo domain-containing protein</fullName>
    </recommendedName>
</protein>
<dbReference type="SUPFAM" id="SSF54160">
    <property type="entry name" value="Chromo domain-like"/>
    <property type="match status" value="1"/>
</dbReference>
<gene>
    <name evidence="1" type="ORF">RFI_12581</name>
</gene>
<name>X6NEZ8_RETFI</name>
<dbReference type="Proteomes" id="UP000023152">
    <property type="component" value="Unassembled WGS sequence"/>
</dbReference>
<accession>X6NEZ8</accession>
<sequence length="372" mass="44518">MYRSNEEIKKDLQQVFNNFEKICVRSSEHLKLLQVLQTKYFVRAHEIETLEKASVKSTVGSIDFNDCGPQTMPEFPNQPKTLDECIQVHNPCPLKERIELKHEKIDKIEIEKILDEKMVETICEGVIRLLLVKYKKYEKPTWESYEDVVRYFPKEISRYFELKKREIRGVHLKYPEGVDGKDTLCVRVIKECPKDRRKEYIPRPEDFEPETVSISTELRNRLRKIADEKRKRFNQELTHLPTVRDEIDLAQQQQKQQQHNEIIDANEHKHTGCNRHEPLEEIENNIEMQPNLEQKKVNYCWVHGKISRKILILALFRRTMLTIIKAKFFTFNKGRKPSNCQQEQKRKISIFDMDIVMVYVFFFECKKQTKKT</sequence>
<evidence type="ECO:0008006" key="3">
    <source>
        <dbReference type="Google" id="ProtNLM"/>
    </source>
</evidence>
<dbReference type="EMBL" id="ASPP01009133">
    <property type="protein sequence ID" value="ETO24576.1"/>
    <property type="molecule type" value="Genomic_DNA"/>
</dbReference>
<evidence type="ECO:0000313" key="1">
    <source>
        <dbReference type="EMBL" id="ETO24576.1"/>
    </source>
</evidence>
<reference evidence="1 2" key="1">
    <citation type="journal article" date="2013" name="Curr. Biol.">
        <title>The Genome of the Foraminiferan Reticulomyxa filosa.</title>
        <authorList>
            <person name="Glockner G."/>
            <person name="Hulsmann N."/>
            <person name="Schleicher M."/>
            <person name="Noegel A.A."/>
            <person name="Eichinger L."/>
            <person name="Gallinger C."/>
            <person name="Pawlowski J."/>
            <person name="Sierra R."/>
            <person name="Euteneuer U."/>
            <person name="Pillet L."/>
            <person name="Moustafa A."/>
            <person name="Platzer M."/>
            <person name="Groth M."/>
            <person name="Szafranski K."/>
            <person name="Schliwa M."/>
        </authorList>
    </citation>
    <scope>NUCLEOTIDE SEQUENCE [LARGE SCALE GENOMIC DNA]</scope>
</reference>
<dbReference type="InterPro" id="IPR016197">
    <property type="entry name" value="Chromo-like_dom_sf"/>
</dbReference>
<dbReference type="Gene3D" id="2.40.50.40">
    <property type="match status" value="1"/>
</dbReference>
<proteinExistence type="predicted"/>